<evidence type="ECO:0000256" key="1">
    <source>
        <dbReference type="SAM" id="SignalP"/>
    </source>
</evidence>
<gene>
    <name evidence="2" type="ORF">A0U91_14595</name>
</gene>
<dbReference type="EMBL" id="CP014688">
    <property type="protein sequence ID" value="AQT06253.1"/>
    <property type="molecule type" value="Genomic_DNA"/>
</dbReference>
<feature type="signal peptide" evidence="1">
    <location>
        <begin position="1"/>
        <end position="29"/>
    </location>
</feature>
<feature type="chain" id="PRO_5013387310" description="Allene oxide cyclase" evidence="1">
    <location>
        <begin position="30"/>
        <end position="185"/>
    </location>
</feature>
<keyword evidence="1" id="KW-0732">Signal</keyword>
<protein>
    <recommendedName>
        <fullName evidence="4">Allene oxide cyclase</fullName>
    </recommendedName>
</protein>
<name>A0A1U9LIH1_9PROT</name>
<sequence length="185" mass="19658">MGFISRLSALAIALGAVAGLSNTTPHAFAAGGDLKPVATHMIDGRAGTCSGEPFLIEASLHNPEETRLTSDAQLACIPTNYEAAERNQVPVKNLSFQDMDTGKNGGVYGLSGYIKVFPNGIITFNGTVYVGQEREKVDLITSTKVPVQIRNGIVQPLSQTLWKNGMPNHKGELLTLKVSPIVPAL</sequence>
<keyword evidence="2" id="KW-0614">Plasmid</keyword>
<dbReference type="Proteomes" id="UP000189055">
    <property type="component" value="Plasmid pAC1084_1"/>
</dbReference>
<evidence type="ECO:0000313" key="3">
    <source>
        <dbReference type="Proteomes" id="UP000189055"/>
    </source>
</evidence>
<reference evidence="2 3" key="1">
    <citation type="submission" date="2016-03" db="EMBL/GenBank/DDBJ databases">
        <title>Acetic acid bacteria sequencing.</title>
        <authorList>
            <person name="Brandt J."/>
            <person name="Jakob F."/>
            <person name="Vogel R.F."/>
        </authorList>
    </citation>
    <scope>NUCLEOTIDE SEQUENCE [LARGE SCALE GENOMIC DNA]</scope>
    <source>
        <strain evidence="2 3">TMW2.1084</strain>
        <plasmid evidence="3">pac1084_1</plasmid>
    </source>
</reference>
<proteinExistence type="predicted"/>
<evidence type="ECO:0000313" key="2">
    <source>
        <dbReference type="EMBL" id="AQT06253.1"/>
    </source>
</evidence>
<organism evidence="2 3">
    <name type="scientific">Acetobacter persici</name>
    <dbReference type="NCBI Taxonomy" id="1076596"/>
    <lineage>
        <taxon>Bacteria</taxon>
        <taxon>Pseudomonadati</taxon>
        <taxon>Pseudomonadota</taxon>
        <taxon>Alphaproteobacteria</taxon>
        <taxon>Acetobacterales</taxon>
        <taxon>Acetobacteraceae</taxon>
        <taxon>Acetobacter</taxon>
    </lineage>
</organism>
<accession>A0A1U9LIH1</accession>
<evidence type="ECO:0008006" key="4">
    <source>
        <dbReference type="Google" id="ProtNLM"/>
    </source>
</evidence>
<dbReference type="KEGG" id="aper:A0U91_14595"/>
<dbReference type="AlphaFoldDB" id="A0A1U9LIH1"/>
<dbReference type="RefSeq" id="WP_077931887.1">
    <property type="nucleotide sequence ID" value="NZ_CP014688.1"/>
</dbReference>
<geneLocation type="plasmid" evidence="3">
    <name>pac1084_1</name>
</geneLocation>